<protein>
    <recommendedName>
        <fullName evidence="5">40S ribosomal protein S27</fullName>
    </recommendedName>
</protein>
<comment type="caution">
    <text evidence="6">The sequence shown here is derived from an EMBL/GenBank/DDBJ whole genome shotgun (WGS) entry which is preliminary data.</text>
</comment>
<accession>A0A1W0E5Y3</accession>
<dbReference type="GO" id="GO:0003735">
    <property type="term" value="F:structural constituent of ribosome"/>
    <property type="evidence" value="ECO:0007669"/>
    <property type="project" value="InterPro"/>
</dbReference>
<dbReference type="GO" id="GO:1990904">
    <property type="term" value="C:ribonucleoprotein complex"/>
    <property type="evidence" value="ECO:0007669"/>
    <property type="project" value="UniProtKB-KW"/>
</dbReference>
<dbReference type="InterPro" id="IPR023407">
    <property type="entry name" value="Ribosomal_eS27_Zn-bd_dom_sf"/>
</dbReference>
<dbReference type="VEuPathDB" id="MicrosporidiaDB:EHP00_1509"/>
<dbReference type="GO" id="GO:0005840">
    <property type="term" value="C:ribosome"/>
    <property type="evidence" value="ECO:0007669"/>
    <property type="project" value="UniProtKB-KW"/>
</dbReference>
<organism evidence="6 7">
    <name type="scientific">Ecytonucleospora hepatopenaei</name>
    <dbReference type="NCBI Taxonomy" id="646526"/>
    <lineage>
        <taxon>Eukaryota</taxon>
        <taxon>Fungi</taxon>
        <taxon>Fungi incertae sedis</taxon>
        <taxon>Microsporidia</taxon>
        <taxon>Enterocytozoonidae</taxon>
        <taxon>Ecytonucleospora</taxon>
    </lineage>
</organism>
<keyword evidence="3 5" id="KW-0689">Ribosomal protein</keyword>
<sequence length="81" mass="9153">MADLHKPHLESNKHKKKRIFRTCNSYFMHLKCKDCETTTIGFSHSQTPIKCKLCSALILKPTGGKAKLAEGVAFKVAENEY</sequence>
<dbReference type="Gene3D" id="2.20.25.100">
    <property type="entry name" value="Zn-binding ribosomal proteins"/>
    <property type="match status" value="1"/>
</dbReference>
<name>A0A1W0E5Y3_9MICR</name>
<evidence type="ECO:0000313" key="6">
    <source>
        <dbReference type="EMBL" id="OQS54663.1"/>
    </source>
</evidence>
<dbReference type="HAMAP" id="MF_00371">
    <property type="entry name" value="Ribosomal_eS27"/>
    <property type="match status" value="1"/>
</dbReference>
<evidence type="ECO:0000256" key="2">
    <source>
        <dbReference type="ARBA" id="ARBA00022833"/>
    </source>
</evidence>
<evidence type="ECO:0000256" key="5">
    <source>
        <dbReference type="RuleBase" id="RU000671"/>
    </source>
</evidence>
<evidence type="ECO:0000313" key="7">
    <source>
        <dbReference type="Proteomes" id="UP000192758"/>
    </source>
</evidence>
<comment type="similarity">
    <text evidence="1 5">Belongs to the eukaryotic ribosomal protein eS27 family.</text>
</comment>
<evidence type="ECO:0000256" key="3">
    <source>
        <dbReference type="ARBA" id="ARBA00022980"/>
    </source>
</evidence>
<dbReference type="OrthoDB" id="5567124at2759"/>
<keyword evidence="7" id="KW-1185">Reference proteome</keyword>
<dbReference type="GO" id="GO:0008270">
    <property type="term" value="F:zinc ion binding"/>
    <property type="evidence" value="ECO:0007669"/>
    <property type="project" value="UniProtKB-KW"/>
</dbReference>
<dbReference type="PROSITE" id="PS01168">
    <property type="entry name" value="RIBOSOMAL_S27E"/>
    <property type="match status" value="1"/>
</dbReference>
<keyword evidence="2 5" id="KW-0862">Zinc</keyword>
<dbReference type="STRING" id="646526.A0A1W0E5Y3"/>
<dbReference type="EMBL" id="MNPJ01000018">
    <property type="protein sequence ID" value="OQS54663.1"/>
    <property type="molecule type" value="Genomic_DNA"/>
</dbReference>
<dbReference type="Pfam" id="PF01667">
    <property type="entry name" value="Ribosomal_S27e"/>
    <property type="match status" value="1"/>
</dbReference>
<keyword evidence="5" id="KW-0479">Metal-binding</keyword>
<dbReference type="AlphaFoldDB" id="A0A1W0E5Y3"/>
<dbReference type="Proteomes" id="UP000192758">
    <property type="component" value="Unassembled WGS sequence"/>
</dbReference>
<proteinExistence type="inferred from homology"/>
<dbReference type="PANTHER" id="PTHR11594">
    <property type="entry name" value="40S RIBOSOMAL PROTEIN S27"/>
    <property type="match status" value="1"/>
</dbReference>
<dbReference type="GO" id="GO:0006412">
    <property type="term" value="P:translation"/>
    <property type="evidence" value="ECO:0007669"/>
    <property type="project" value="InterPro"/>
</dbReference>
<keyword evidence="4 5" id="KW-0687">Ribonucleoprotein</keyword>
<dbReference type="InterPro" id="IPR011332">
    <property type="entry name" value="Ribosomal_zn-bd"/>
</dbReference>
<comment type="cofactor">
    <cofactor evidence="5">
        <name>Zn(2+)</name>
        <dbReference type="ChEBI" id="CHEBI:29105"/>
    </cofactor>
    <text evidence="5">Binds 1 zinc ion per subunit.</text>
</comment>
<evidence type="ECO:0000256" key="1">
    <source>
        <dbReference type="ARBA" id="ARBA00010919"/>
    </source>
</evidence>
<gene>
    <name evidence="6" type="primary">RPS27D</name>
    <name evidence="6" type="ORF">EHP00_1509</name>
</gene>
<reference evidence="6 7" key="1">
    <citation type="journal article" date="2017" name="Environ. Microbiol.">
        <title>Decay of the glycolytic pathway and adaptation to intranuclear parasitism within Enterocytozoonidae microsporidia.</title>
        <authorList>
            <person name="Wiredu Boakye D."/>
            <person name="Jaroenlak P."/>
            <person name="Prachumwat A."/>
            <person name="Williams T.A."/>
            <person name="Bateman K.S."/>
            <person name="Itsathitphaisarn O."/>
            <person name="Sritunyalucksana K."/>
            <person name="Paszkiewicz K.H."/>
            <person name="Moore K.A."/>
            <person name="Stentiford G.D."/>
            <person name="Williams B.A."/>
        </authorList>
    </citation>
    <scope>NUCLEOTIDE SEQUENCE [LARGE SCALE GENOMIC DNA]</scope>
    <source>
        <strain evidence="6 7">TH1</strain>
    </source>
</reference>
<evidence type="ECO:0000256" key="4">
    <source>
        <dbReference type="ARBA" id="ARBA00023274"/>
    </source>
</evidence>
<dbReference type="SUPFAM" id="SSF57829">
    <property type="entry name" value="Zn-binding ribosomal proteins"/>
    <property type="match status" value="1"/>
</dbReference>
<dbReference type="InterPro" id="IPR000592">
    <property type="entry name" value="Ribosomal_eS27"/>
</dbReference>
<keyword evidence="5" id="KW-0863">Zinc-finger</keyword>